<keyword evidence="1" id="KW-0812">Transmembrane</keyword>
<dbReference type="Pfam" id="PF04307">
    <property type="entry name" value="YdjM"/>
    <property type="match status" value="1"/>
</dbReference>
<dbReference type="Proteomes" id="UP001300672">
    <property type="component" value="Chromosome"/>
</dbReference>
<proteinExistence type="predicted"/>
<keyword evidence="1" id="KW-1133">Transmembrane helix</keyword>
<gene>
    <name evidence="2" type="ORF">QJT80_03135</name>
</gene>
<reference evidence="2" key="2">
    <citation type="submission" date="2023-04" db="EMBL/GenBank/DDBJ databases">
        <authorList>
            <person name="Beletskiy A.V."/>
            <person name="Mardanov A.V."/>
            <person name="Ravin N.V."/>
        </authorList>
    </citation>
    <scope>NUCLEOTIDE SEQUENCE</scope>
    <source>
        <strain evidence="2">GKL-01</strain>
    </source>
</reference>
<evidence type="ECO:0000256" key="1">
    <source>
        <dbReference type="SAM" id="Phobius"/>
    </source>
</evidence>
<dbReference type="EMBL" id="CP124755">
    <property type="protein sequence ID" value="WGZ91473.1"/>
    <property type="molecule type" value="Genomic_DNA"/>
</dbReference>
<feature type="transmembrane region" description="Helical" evidence="1">
    <location>
        <begin position="86"/>
        <end position="107"/>
    </location>
</feature>
<keyword evidence="2" id="KW-0378">Hydrolase</keyword>
<protein>
    <submittedName>
        <fullName evidence="2">Metal-dependent hydrolase</fullName>
    </submittedName>
</protein>
<sequence length="231" mass="25582">MANFNTHITVAAAGAGLLSVLCLQVGLAAPKDALVLAVMGTIGGILPDIDLEHAYPSRIMFSLFGIIAAFLAIFSSEKNLSIVELWGVGLATYAVIRYPVWTLFYQYTSHRGSIHSITAALFFSFLTTSFSYYILGKSAFMAWLDALFVFLGFVLHLTLDELYSVDFTDRRIKRSFGTALKLLDTRKPEKATLLVSLVIVAWVFAPSSKPFWDTLFSPETYKIIGARFLPE</sequence>
<feature type="transmembrane region" description="Helical" evidence="1">
    <location>
        <begin position="113"/>
        <end position="135"/>
    </location>
</feature>
<organism evidence="2">
    <name type="scientific">Candidatus Thiocaldithrix dubininis</name>
    <dbReference type="NCBI Taxonomy" id="3080823"/>
    <lineage>
        <taxon>Bacteria</taxon>
        <taxon>Pseudomonadati</taxon>
        <taxon>Pseudomonadota</taxon>
        <taxon>Gammaproteobacteria</taxon>
        <taxon>Thiotrichales</taxon>
        <taxon>Thiotrichaceae</taxon>
        <taxon>Candidatus Thiocaldithrix</taxon>
    </lineage>
</organism>
<accession>A0AA95KL16</accession>
<dbReference type="InterPro" id="IPR007404">
    <property type="entry name" value="YdjM-like"/>
</dbReference>
<dbReference type="KEGG" id="tdu:QJT80_03135"/>
<feature type="transmembrane region" description="Helical" evidence="1">
    <location>
        <begin position="142"/>
        <end position="159"/>
    </location>
</feature>
<evidence type="ECO:0000313" key="2">
    <source>
        <dbReference type="EMBL" id="WGZ91473.1"/>
    </source>
</evidence>
<dbReference type="AlphaFoldDB" id="A0AA95KL16"/>
<dbReference type="GO" id="GO:0016787">
    <property type="term" value="F:hydrolase activity"/>
    <property type="evidence" value="ECO:0007669"/>
    <property type="project" value="UniProtKB-KW"/>
</dbReference>
<feature type="transmembrane region" description="Helical" evidence="1">
    <location>
        <begin position="55"/>
        <end position="74"/>
    </location>
</feature>
<name>A0AA95KL16_9GAMM</name>
<keyword evidence="1" id="KW-0472">Membrane</keyword>
<reference evidence="2" key="1">
    <citation type="journal article" date="2023" name="Int. J. Mol. Sci.">
        <title>Metagenomics Revealed a New Genus 'Candidatus Thiocaldithrix dubininis' gen. nov., sp. nov. and a New Species 'Candidatus Thiothrix putei' sp. nov. in the Family Thiotrichaceae, Some Members of Which Have Traits of Both Na+- and H+-Motive Energetics.</title>
        <authorList>
            <person name="Ravin N.V."/>
            <person name="Muntyan M.S."/>
            <person name="Smolyakov D.D."/>
            <person name="Rudenko T.S."/>
            <person name="Beletsky A.V."/>
            <person name="Mardanov A.V."/>
            <person name="Grabovich M.Y."/>
        </authorList>
    </citation>
    <scope>NUCLEOTIDE SEQUENCE</scope>
    <source>
        <strain evidence="2">GKL-01</strain>
    </source>
</reference>